<dbReference type="SUPFAM" id="SSF54611">
    <property type="entry name" value="SecB-like"/>
    <property type="match status" value="1"/>
</dbReference>
<keyword evidence="5 6" id="KW-0143">Chaperone</keyword>
<evidence type="ECO:0000256" key="4">
    <source>
        <dbReference type="ARBA" id="ARBA00023010"/>
    </source>
</evidence>
<evidence type="ECO:0000256" key="2">
    <source>
        <dbReference type="ARBA" id="ARBA00022448"/>
    </source>
</evidence>
<evidence type="ECO:0000313" key="9">
    <source>
        <dbReference type="Proteomes" id="UP000553766"/>
    </source>
</evidence>
<dbReference type="Pfam" id="PF02556">
    <property type="entry name" value="SecB"/>
    <property type="match status" value="1"/>
</dbReference>
<gene>
    <name evidence="6" type="primary">secB</name>
    <name evidence="8" type="ORF">FHS89_000481</name>
</gene>
<keyword evidence="2 6" id="KW-0813">Transport</keyword>
<dbReference type="InterPro" id="IPR035958">
    <property type="entry name" value="SecB-like_sf"/>
</dbReference>
<evidence type="ECO:0000256" key="1">
    <source>
        <dbReference type="ARBA" id="ARBA00009990"/>
    </source>
</evidence>
<dbReference type="GO" id="GO:0051262">
    <property type="term" value="P:protein tetramerization"/>
    <property type="evidence" value="ECO:0007669"/>
    <property type="project" value="InterPro"/>
</dbReference>
<sequence>MAEETPAANGAQAQPQPPRMQVRTQYIKDISFENVIAQKYKAPTGAPDVKVGVNLDGKKLEDGTFEVVMHIEVKATAATEPMFLLEMDYAGIFTIENVPNEQLHPYLMIECPRMLFPYVRRIVSDVTRDGGFPPVNVDNIDFLQLYRNEIARRQAAQAAQPEGTA</sequence>
<evidence type="ECO:0000256" key="7">
    <source>
        <dbReference type="SAM" id="MobiDB-lite"/>
    </source>
</evidence>
<keyword evidence="6" id="KW-0963">Cytoplasm</keyword>
<dbReference type="GO" id="GO:0006457">
    <property type="term" value="P:protein folding"/>
    <property type="evidence" value="ECO:0007669"/>
    <property type="project" value="UniProtKB-UniRule"/>
</dbReference>
<feature type="region of interest" description="Disordered" evidence="7">
    <location>
        <begin position="1"/>
        <end position="20"/>
    </location>
</feature>
<name>A0A840WJY0_9RHOB</name>
<dbReference type="PANTHER" id="PTHR36918">
    <property type="match status" value="1"/>
</dbReference>
<dbReference type="GO" id="GO:0015031">
    <property type="term" value="P:protein transport"/>
    <property type="evidence" value="ECO:0007669"/>
    <property type="project" value="UniProtKB-UniRule"/>
</dbReference>
<reference evidence="8 9" key="1">
    <citation type="submission" date="2020-08" db="EMBL/GenBank/DDBJ databases">
        <title>Genomic Encyclopedia of Type Strains, Phase IV (KMG-IV): sequencing the most valuable type-strain genomes for metagenomic binning, comparative biology and taxonomic classification.</title>
        <authorList>
            <person name="Goeker M."/>
        </authorList>
    </citation>
    <scope>NUCLEOTIDE SEQUENCE [LARGE SCALE GENOMIC DNA]</scope>
    <source>
        <strain evidence="8 9">DSM 103377</strain>
    </source>
</reference>
<dbReference type="NCBIfam" id="NF004392">
    <property type="entry name" value="PRK05751.1-3"/>
    <property type="match status" value="1"/>
</dbReference>
<organism evidence="8 9">
    <name type="scientific">Rubricella aquisinus</name>
    <dbReference type="NCBI Taxonomy" id="2028108"/>
    <lineage>
        <taxon>Bacteria</taxon>
        <taxon>Pseudomonadati</taxon>
        <taxon>Pseudomonadota</taxon>
        <taxon>Alphaproteobacteria</taxon>
        <taxon>Rhodobacterales</taxon>
        <taxon>Paracoccaceae</taxon>
        <taxon>Rubricella</taxon>
    </lineage>
</organism>
<comment type="caution">
    <text evidence="8">The sequence shown here is derived from an EMBL/GenBank/DDBJ whole genome shotgun (WGS) entry which is preliminary data.</text>
</comment>
<comment type="subcellular location">
    <subcellularLocation>
        <location evidence="6">Cytoplasm</location>
    </subcellularLocation>
</comment>
<comment type="function">
    <text evidence="6">One of the proteins required for the normal export of preproteins out of the cell cytoplasm. It is a molecular chaperone that binds to a subset of precursor proteins, maintaining them in a translocation-competent state. It also specifically binds to its receptor SecA.</text>
</comment>
<dbReference type="HAMAP" id="MF_00821">
    <property type="entry name" value="SecB"/>
    <property type="match status" value="1"/>
</dbReference>
<dbReference type="RefSeq" id="WP_184008086.1">
    <property type="nucleotide sequence ID" value="NZ_JACIJS010000001.1"/>
</dbReference>
<comment type="similarity">
    <text evidence="1 6">Belongs to the SecB family.</text>
</comment>
<evidence type="ECO:0000256" key="5">
    <source>
        <dbReference type="ARBA" id="ARBA00023186"/>
    </source>
</evidence>
<accession>A0A840WJY0</accession>
<dbReference type="PANTHER" id="PTHR36918:SF1">
    <property type="entry name" value="PROTEIN-EXPORT PROTEIN SECB"/>
    <property type="match status" value="1"/>
</dbReference>
<keyword evidence="9" id="KW-1185">Reference proteome</keyword>
<keyword evidence="3 6" id="KW-0653">Protein transport</keyword>
<protein>
    <recommendedName>
        <fullName evidence="6">Protein-export protein SecB</fullName>
    </recommendedName>
</protein>
<dbReference type="GO" id="GO:0051082">
    <property type="term" value="F:unfolded protein binding"/>
    <property type="evidence" value="ECO:0007669"/>
    <property type="project" value="InterPro"/>
</dbReference>
<evidence type="ECO:0000313" key="8">
    <source>
        <dbReference type="EMBL" id="MBB5514483.1"/>
    </source>
</evidence>
<dbReference type="Proteomes" id="UP000553766">
    <property type="component" value="Unassembled WGS sequence"/>
</dbReference>
<evidence type="ECO:0000256" key="6">
    <source>
        <dbReference type="HAMAP-Rule" id="MF_00821"/>
    </source>
</evidence>
<dbReference type="AlphaFoldDB" id="A0A840WJY0"/>
<feature type="compositionally biased region" description="Low complexity" evidence="7">
    <location>
        <begin position="1"/>
        <end position="14"/>
    </location>
</feature>
<proteinExistence type="inferred from homology"/>
<keyword evidence="4 6" id="KW-0811">Translocation</keyword>
<comment type="subunit">
    <text evidence="6">Homotetramer, a dimer of dimers. One homotetramer interacts with 1 SecA dimer.</text>
</comment>
<dbReference type="EMBL" id="JACIJS010000001">
    <property type="protein sequence ID" value="MBB5514483.1"/>
    <property type="molecule type" value="Genomic_DNA"/>
</dbReference>
<dbReference type="InterPro" id="IPR003708">
    <property type="entry name" value="SecB"/>
</dbReference>
<dbReference type="PRINTS" id="PR01594">
    <property type="entry name" value="SECBCHAPRONE"/>
</dbReference>
<dbReference type="GO" id="GO:0005737">
    <property type="term" value="C:cytoplasm"/>
    <property type="evidence" value="ECO:0007669"/>
    <property type="project" value="UniProtKB-SubCell"/>
</dbReference>
<dbReference type="NCBIfam" id="TIGR00809">
    <property type="entry name" value="secB"/>
    <property type="match status" value="1"/>
</dbReference>
<evidence type="ECO:0000256" key="3">
    <source>
        <dbReference type="ARBA" id="ARBA00022927"/>
    </source>
</evidence>
<dbReference type="Gene3D" id="3.10.420.10">
    <property type="entry name" value="SecB-like"/>
    <property type="match status" value="1"/>
</dbReference>